<keyword evidence="2" id="KW-0472">Membrane</keyword>
<feature type="region of interest" description="Disordered" evidence="1">
    <location>
        <begin position="113"/>
        <end position="194"/>
    </location>
</feature>
<feature type="compositionally biased region" description="Low complexity" evidence="1">
    <location>
        <begin position="145"/>
        <end position="161"/>
    </location>
</feature>
<evidence type="ECO:0000313" key="4">
    <source>
        <dbReference type="Proteomes" id="UP000075880"/>
    </source>
</evidence>
<keyword evidence="4" id="KW-1185">Reference proteome</keyword>
<feature type="region of interest" description="Disordered" evidence="1">
    <location>
        <begin position="28"/>
        <end position="65"/>
    </location>
</feature>
<proteinExistence type="predicted"/>
<organism evidence="3 4">
    <name type="scientific">Anopheles atroparvus</name>
    <name type="common">European mosquito</name>
    <dbReference type="NCBI Taxonomy" id="41427"/>
    <lineage>
        <taxon>Eukaryota</taxon>
        <taxon>Metazoa</taxon>
        <taxon>Ecdysozoa</taxon>
        <taxon>Arthropoda</taxon>
        <taxon>Hexapoda</taxon>
        <taxon>Insecta</taxon>
        <taxon>Pterygota</taxon>
        <taxon>Neoptera</taxon>
        <taxon>Endopterygota</taxon>
        <taxon>Diptera</taxon>
        <taxon>Nematocera</taxon>
        <taxon>Culicoidea</taxon>
        <taxon>Culicidae</taxon>
        <taxon>Anophelinae</taxon>
        <taxon>Anopheles</taxon>
    </lineage>
</organism>
<feature type="compositionally biased region" description="Polar residues" evidence="1">
    <location>
        <begin position="119"/>
        <end position="128"/>
    </location>
</feature>
<feature type="compositionally biased region" description="Basic residues" evidence="1">
    <location>
        <begin position="134"/>
        <end position="144"/>
    </location>
</feature>
<sequence length="273" mass="30528">MLNCTDLACVLHHHHFYAHLHHLKHHLQDDHDHHGHHGHESHVHHHDAAAGEGSDVDNGNIQDLLNDTDSELSSLSHLDAPNDVLYMVCGVVIAMLLVGLIIVLVAVTISKLRKREESSTVSPTTASNVEAPPHHHHHNHHQLHHNGTSHPQQQQQQSQQQAHHHSSSNHHNHHHHQQSNGGSSPETGYSVPTPIAFRQSPSTVWVFPPLPPQPNIYNASSQDAFVHNEKTGLKGLKRQLSGRFKRLVSRKAHEPAPVIPPELKPQLKTIYVY</sequence>
<feature type="compositionally biased region" description="Basic and acidic residues" evidence="1">
    <location>
        <begin position="28"/>
        <end position="49"/>
    </location>
</feature>
<dbReference type="Proteomes" id="UP000075880">
    <property type="component" value="Unassembled WGS sequence"/>
</dbReference>
<keyword evidence="2" id="KW-0812">Transmembrane</keyword>
<keyword evidence="2" id="KW-1133">Transmembrane helix</keyword>
<reference evidence="3" key="1">
    <citation type="submission" date="2024-04" db="UniProtKB">
        <authorList>
            <consortium name="EnsemblMetazoa"/>
        </authorList>
    </citation>
    <scope>IDENTIFICATION</scope>
    <source>
        <strain evidence="3">EBRO</strain>
    </source>
</reference>
<feature type="compositionally biased region" description="Basic residues" evidence="1">
    <location>
        <begin position="162"/>
        <end position="177"/>
    </location>
</feature>
<name>A0AAG5CT30_ANOAO</name>
<protein>
    <submittedName>
        <fullName evidence="3">Uncharacterized protein</fullName>
    </submittedName>
</protein>
<feature type="transmembrane region" description="Helical" evidence="2">
    <location>
        <begin position="84"/>
        <end position="109"/>
    </location>
</feature>
<evidence type="ECO:0000256" key="2">
    <source>
        <dbReference type="SAM" id="Phobius"/>
    </source>
</evidence>
<evidence type="ECO:0000256" key="1">
    <source>
        <dbReference type="SAM" id="MobiDB-lite"/>
    </source>
</evidence>
<dbReference type="EnsemblMetazoa" id="ENSAATROPT001714">
    <property type="protein sequence ID" value="ENSAATROPP001649"/>
    <property type="gene ID" value="ENSAATROPG001349"/>
</dbReference>
<accession>A0AAG5CT30</accession>
<dbReference type="AlphaFoldDB" id="A0AAG5CT30"/>
<evidence type="ECO:0000313" key="3">
    <source>
        <dbReference type="EnsemblMetazoa" id="ENSAATROPP001649"/>
    </source>
</evidence>